<keyword evidence="4" id="KW-1185">Reference proteome</keyword>
<evidence type="ECO:0000256" key="1">
    <source>
        <dbReference type="SAM" id="MobiDB-lite"/>
    </source>
</evidence>
<comment type="caution">
    <text evidence="3">The sequence shown here is derived from an EMBL/GenBank/DDBJ whole genome shotgun (WGS) entry which is preliminary data.</text>
</comment>
<feature type="non-terminal residue" evidence="3">
    <location>
        <position position="440"/>
    </location>
</feature>
<dbReference type="EMBL" id="WWNE01000012">
    <property type="protein sequence ID" value="NBG67167.1"/>
    <property type="molecule type" value="Genomic_DNA"/>
</dbReference>
<feature type="chain" id="PRO_5026934859" description="Fibronectin type-III domain-containing protein" evidence="2">
    <location>
        <begin position="28"/>
        <end position="440"/>
    </location>
</feature>
<proteinExistence type="predicted"/>
<organism evidence="3 4">
    <name type="scientific">Acidiluteibacter ferrifornacis</name>
    <dbReference type="NCBI Taxonomy" id="2692424"/>
    <lineage>
        <taxon>Bacteria</taxon>
        <taxon>Pseudomonadati</taxon>
        <taxon>Bacteroidota</taxon>
        <taxon>Flavobacteriia</taxon>
        <taxon>Flavobacteriales</taxon>
        <taxon>Cryomorphaceae</taxon>
        <taxon>Acidiluteibacter</taxon>
    </lineage>
</organism>
<evidence type="ECO:0000256" key="2">
    <source>
        <dbReference type="SAM" id="SignalP"/>
    </source>
</evidence>
<name>A0A6N9NPY7_9FLAO</name>
<accession>A0A6N9NPY7</accession>
<protein>
    <recommendedName>
        <fullName evidence="5">Fibronectin type-III domain-containing protein</fullName>
    </recommendedName>
</protein>
<keyword evidence="2" id="KW-0732">Signal</keyword>
<reference evidence="3 4" key="1">
    <citation type="submission" date="2019-12" db="EMBL/GenBank/DDBJ databases">
        <authorList>
            <person name="Zhao J."/>
        </authorList>
    </citation>
    <scope>NUCLEOTIDE SEQUENCE [LARGE SCALE GENOMIC DNA]</scope>
    <source>
        <strain evidence="3 4">S-15</strain>
    </source>
</reference>
<feature type="compositionally biased region" description="Polar residues" evidence="1">
    <location>
        <begin position="419"/>
        <end position="440"/>
    </location>
</feature>
<sequence length="440" mass="46269">MKKTTLFKGIKSTFIALFFGIPFIGNAQTNIAPKATVTADGAGGGGCRTGACSTLNDLNYGTCGTQEMWISTTPPNAVGVDFIQFDFPNVETFDTIIIHHGSATTRFLTGGTIQYFDGSSWITHSSFSNLPMQCVNKIPISKLSTDRFRITSFLMQGTGQLSNPNFREIEIISAPTGANDAAVLAIDSPSVFCAGSQPVYATIANLGVNQINAVTVNWEVNGVAQTPVNYTQLLDTITGVGNFKATIMLGTAVFNAGVNNVKVFTSNPNSAVDTVNVNDTIYATPTTATAPTSVNVLSATLNSATIDAVGGAGTVEYEFGPLGFAQSSGTMGTSPTSLFTINGLTASTTYDVYVRSNCGGTDSSSWVGPITFNTAYGVPYYEDFELFTVGNAVNPWPRGWSSTNNSSAPRWESEDATGANENSLNTGPFYDNTTPSTVGG</sequence>
<dbReference type="Proteomes" id="UP000470771">
    <property type="component" value="Unassembled WGS sequence"/>
</dbReference>
<gene>
    <name evidence="3" type="ORF">GQN54_13640</name>
</gene>
<evidence type="ECO:0000313" key="4">
    <source>
        <dbReference type="Proteomes" id="UP000470771"/>
    </source>
</evidence>
<evidence type="ECO:0000313" key="3">
    <source>
        <dbReference type="EMBL" id="NBG67167.1"/>
    </source>
</evidence>
<dbReference type="AlphaFoldDB" id="A0A6N9NPY7"/>
<feature type="signal peptide" evidence="2">
    <location>
        <begin position="1"/>
        <end position="27"/>
    </location>
</feature>
<feature type="region of interest" description="Disordered" evidence="1">
    <location>
        <begin position="401"/>
        <end position="440"/>
    </location>
</feature>
<evidence type="ECO:0008006" key="5">
    <source>
        <dbReference type="Google" id="ProtNLM"/>
    </source>
</evidence>